<proteinExistence type="predicted"/>
<dbReference type="InterPro" id="IPR050228">
    <property type="entry name" value="Carboxylesterase_BioH"/>
</dbReference>
<comment type="caution">
    <text evidence="3">The sequence shown here is derived from an EMBL/GenBank/DDBJ whole genome shotgun (WGS) entry which is preliminary data.</text>
</comment>
<feature type="domain" description="AB hydrolase-1" evidence="2">
    <location>
        <begin position="89"/>
        <end position="303"/>
    </location>
</feature>
<evidence type="ECO:0000256" key="1">
    <source>
        <dbReference type="SAM" id="SignalP"/>
    </source>
</evidence>
<dbReference type="PANTHER" id="PTHR43194:SF4">
    <property type="entry name" value="AB HYDROLASE-1 DOMAIN-CONTAINING PROTEIN"/>
    <property type="match status" value="1"/>
</dbReference>
<evidence type="ECO:0000259" key="2">
    <source>
        <dbReference type="Pfam" id="PF12697"/>
    </source>
</evidence>
<dbReference type="InterPro" id="IPR029058">
    <property type="entry name" value="AB_hydrolase_fold"/>
</dbReference>
<accession>A0A366KRX7</accession>
<sequence length="356" mass="39263">MKRELRNYASAILLLSLSYITLQAQQKPNTKPLIIAAQGTFSAGGTVVKSEGVFDPLKPWNLPQGGQTRHGDHADVFYQIPQKAKHHSMVFLHGYGQTRRSWQTTADGREGFSDQFLRKGYGVYLVDQPGRGEAGQTTKPAQITAIPDDQTWFTQFRIGLYPAFNEGVQFPKDSLSLDRFFRMMSPNTGSVDETTIVNAMSAVFDKSGDGILFTHSAGGAPGWKTAIKNDHVKAIVAIEPGGFAFPEGEVPEGNRGGRGIPLNEFMKLTKIPIVVYFGDFIPKDETNAASLNFWRKVLATGRQWAKVVNAHGGDVSIVHLPEIGIKGNTHFIMSDLNSNEIADVITKWLKEKKLDK</sequence>
<dbReference type="OrthoDB" id="256394at2"/>
<evidence type="ECO:0000313" key="4">
    <source>
        <dbReference type="Proteomes" id="UP000252081"/>
    </source>
</evidence>
<dbReference type="PANTHER" id="PTHR43194">
    <property type="entry name" value="HYDROLASE ALPHA/BETA FOLD FAMILY"/>
    <property type="match status" value="1"/>
</dbReference>
<dbReference type="InterPro" id="IPR000073">
    <property type="entry name" value="AB_hydrolase_1"/>
</dbReference>
<name>A0A366KRX7_9SPHI</name>
<dbReference type="GO" id="GO:0016787">
    <property type="term" value="F:hydrolase activity"/>
    <property type="evidence" value="ECO:0007669"/>
    <property type="project" value="UniProtKB-KW"/>
</dbReference>
<keyword evidence="1" id="KW-0732">Signal</keyword>
<feature type="signal peptide" evidence="1">
    <location>
        <begin position="1"/>
        <end position="24"/>
    </location>
</feature>
<feature type="chain" id="PRO_5016769154" evidence="1">
    <location>
        <begin position="25"/>
        <end position="356"/>
    </location>
</feature>
<dbReference type="EMBL" id="QNQU01000017">
    <property type="protein sequence ID" value="RBQ04270.1"/>
    <property type="molecule type" value="Genomic_DNA"/>
</dbReference>
<dbReference type="Pfam" id="PF12697">
    <property type="entry name" value="Abhydrolase_6"/>
    <property type="match status" value="1"/>
</dbReference>
<dbReference type="Proteomes" id="UP000252081">
    <property type="component" value="Unassembled WGS sequence"/>
</dbReference>
<dbReference type="SUPFAM" id="SSF53474">
    <property type="entry name" value="alpha/beta-Hydrolases"/>
    <property type="match status" value="1"/>
</dbReference>
<gene>
    <name evidence="3" type="ORF">DRW42_18900</name>
</gene>
<dbReference type="RefSeq" id="WP_113950396.1">
    <property type="nucleotide sequence ID" value="NZ_QNQU01000017.1"/>
</dbReference>
<reference evidence="3 4" key="1">
    <citation type="submission" date="2018-07" db="EMBL/GenBank/DDBJ databases">
        <title>A draft genome of a endophytic bacteria, a new species of Pedobacter.</title>
        <authorList>
            <person name="Zhang Z.D."/>
            <person name="Chen Z.J."/>
        </authorList>
    </citation>
    <scope>NUCLEOTIDE SEQUENCE [LARGE SCALE GENOMIC DNA]</scope>
    <source>
        <strain evidence="3 4">RS10</strain>
    </source>
</reference>
<evidence type="ECO:0000313" key="3">
    <source>
        <dbReference type="EMBL" id="RBQ04270.1"/>
    </source>
</evidence>
<dbReference type="CDD" id="cd12810">
    <property type="entry name" value="Esterase_713_like-3"/>
    <property type="match status" value="1"/>
</dbReference>
<protein>
    <submittedName>
        <fullName evidence="3">Alpha/beta hydrolase</fullName>
    </submittedName>
</protein>
<dbReference type="Gene3D" id="3.40.50.1820">
    <property type="entry name" value="alpha/beta hydrolase"/>
    <property type="match status" value="1"/>
</dbReference>
<keyword evidence="3" id="KW-0378">Hydrolase</keyword>
<dbReference type="AlphaFoldDB" id="A0A366KRX7"/>
<organism evidence="3 4">
    <name type="scientific">Pedobacter miscanthi</name>
    <dbReference type="NCBI Taxonomy" id="2259170"/>
    <lineage>
        <taxon>Bacteria</taxon>
        <taxon>Pseudomonadati</taxon>
        <taxon>Bacteroidota</taxon>
        <taxon>Sphingobacteriia</taxon>
        <taxon>Sphingobacteriales</taxon>
        <taxon>Sphingobacteriaceae</taxon>
        <taxon>Pedobacter</taxon>
    </lineage>
</organism>
<keyword evidence="4" id="KW-1185">Reference proteome</keyword>